<dbReference type="Pfam" id="PF20519">
    <property type="entry name" value="Polycystin_dom"/>
    <property type="match status" value="1"/>
</dbReference>
<dbReference type="InterPro" id="IPR046791">
    <property type="entry name" value="Polycystin_dom"/>
</dbReference>
<evidence type="ECO:0000259" key="9">
    <source>
        <dbReference type="Pfam" id="PF10170"/>
    </source>
</evidence>
<comment type="caution">
    <text evidence="11">The sequence shown here is derived from an EMBL/GenBank/DDBJ whole genome shotgun (WGS) entry which is preliminary data.</text>
</comment>
<dbReference type="PANTHER" id="PTHR31849:SF1">
    <property type="entry name" value="CYSTEINE-RICH DPF MOTIF DOMAIN-CONTAINING PROTEIN 1"/>
    <property type="match status" value="1"/>
</dbReference>
<feature type="domain" description="Polycystin" evidence="10">
    <location>
        <begin position="87"/>
        <end position="288"/>
    </location>
</feature>
<evidence type="ECO:0000256" key="4">
    <source>
        <dbReference type="ARBA" id="ARBA00014801"/>
    </source>
</evidence>
<evidence type="ECO:0000259" key="10">
    <source>
        <dbReference type="Pfam" id="PF20519"/>
    </source>
</evidence>
<sequence>MSADEMRQMHLKLDKVRASKHYKPLQADEIANMLKKAKIKIKAFIFTKDFINHLLFLTLLLIFAYPIDNTNCFHYTQFIRSQFSPQLSTVDKLEQIYVWVKDSFLPLIHNDIQPTFLPESWSKIIGLPRMRQVRAKGTKKKCFHPHSFVNNFVISKSHCLHKYGWDIPDKSNYAGTWTKVTNQTFSKNASGYNGFIYQESKTIWTYYSYGHLHTYGPTGYTFYFFPEEGRANSTTRLDALQQSNWLDEKTWAVIVELTTFNPDVDLFCTISVIFEMSHLGIIKPRAALGPDVSAAAREAGSGLVAPPPVAAGGGAGPGSLKMDAPKAAQPTGGFTCQLCDLTAPYTYYGQKPPNTRSIVLLEECYVMKDPFTPDKDKFLILGSHCSLCNRSVCVGTECSLFYSKRFCLPCVNENIKAFPLEIQEDIDKRKPQQKSFRCKKTDTRT</sequence>
<organism evidence="11 12">
    <name type="scientific">Patagioenas fasciata monilis</name>
    <dbReference type="NCBI Taxonomy" id="372326"/>
    <lineage>
        <taxon>Eukaryota</taxon>
        <taxon>Metazoa</taxon>
        <taxon>Chordata</taxon>
        <taxon>Craniata</taxon>
        <taxon>Vertebrata</taxon>
        <taxon>Euteleostomi</taxon>
        <taxon>Archelosauria</taxon>
        <taxon>Archosauria</taxon>
        <taxon>Dinosauria</taxon>
        <taxon>Saurischia</taxon>
        <taxon>Theropoda</taxon>
        <taxon>Coelurosauria</taxon>
        <taxon>Aves</taxon>
        <taxon>Neognathae</taxon>
        <taxon>Neoaves</taxon>
        <taxon>Columbimorphae</taxon>
        <taxon>Columbiformes</taxon>
        <taxon>Columbidae</taxon>
        <taxon>Patagioenas</taxon>
    </lineage>
</organism>
<dbReference type="PANTHER" id="PTHR31849">
    <property type="entry name" value="CYSTEINE-RICH PDF MOTIF DOMAIN-CONTAINING PROTEIN 1"/>
    <property type="match status" value="1"/>
</dbReference>
<accession>A0A1V4K8B0</accession>
<dbReference type="AlphaFoldDB" id="A0A1V4K8B0"/>
<comment type="similarity">
    <text evidence="3">Belongs to the CDPF1 family.</text>
</comment>
<reference evidence="11 12" key="1">
    <citation type="submission" date="2016-02" db="EMBL/GenBank/DDBJ databases">
        <title>Band-tailed pigeon sequencing and assembly.</title>
        <authorList>
            <person name="Soares A.E."/>
            <person name="Novak B.J."/>
            <person name="Rice E.S."/>
            <person name="O'Connell B."/>
            <person name="Chang D."/>
            <person name="Weber S."/>
            <person name="Shapiro B."/>
        </authorList>
    </citation>
    <scope>NUCLEOTIDE SEQUENCE [LARGE SCALE GENOMIC DNA]</scope>
    <source>
        <strain evidence="11">BTP2013</strain>
        <tissue evidence="11">Blood</tissue>
    </source>
</reference>
<evidence type="ECO:0000256" key="7">
    <source>
        <dbReference type="ARBA" id="ARBA00023136"/>
    </source>
</evidence>
<gene>
    <name evidence="11" type="primary">PKDREJ</name>
    <name evidence="11" type="ORF">AV530_010948</name>
</gene>
<comment type="subcellular location">
    <subcellularLocation>
        <location evidence="1">Membrane</location>
        <topology evidence="1">Multi-pass membrane protein</topology>
    </subcellularLocation>
</comment>
<dbReference type="Pfam" id="PF10170">
    <property type="entry name" value="C6_DPF"/>
    <property type="match status" value="1"/>
</dbReference>
<name>A0A1V4K8B0_PATFA</name>
<keyword evidence="12" id="KW-1185">Reference proteome</keyword>
<evidence type="ECO:0000313" key="12">
    <source>
        <dbReference type="Proteomes" id="UP000190648"/>
    </source>
</evidence>
<proteinExistence type="inferred from homology"/>
<evidence type="ECO:0000256" key="8">
    <source>
        <dbReference type="SAM" id="Phobius"/>
    </source>
</evidence>
<keyword evidence="7 8" id="KW-0472">Membrane</keyword>
<dbReference type="GO" id="GO:0016020">
    <property type="term" value="C:membrane"/>
    <property type="evidence" value="ECO:0007669"/>
    <property type="project" value="UniProtKB-SubCell"/>
</dbReference>
<dbReference type="PRINTS" id="PR01995">
    <property type="entry name" value="UPF0595"/>
</dbReference>
<dbReference type="Proteomes" id="UP000190648">
    <property type="component" value="Unassembled WGS sequence"/>
</dbReference>
<evidence type="ECO:0000256" key="6">
    <source>
        <dbReference type="ARBA" id="ARBA00022989"/>
    </source>
</evidence>
<feature type="domain" description="Cysteine-rich DPF motif" evidence="9">
    <location>
        <begin position="334"/>
        <end position="426"/>
    </location>
</feature>
<evidence type="ECO:0000313" key="11">
    <source>
        <dbReference type="EMBL" id="OPJ80689.1"/>
    </source>
</evidence>
<dbReference type="OrthoDB" id="2121937at2759"/>
<evidence type="ECO:0000256" key="3">
    <source>
        <dbReference type="ARBA" id="ARBA00007917"/>
    </source>
</evidence>
<keyword evidence="5 8" id="KW-0812">Transmembrane</keyword>
<protein>
    <recommendedName>
        <fullName evidence="4">Cysteine-rich DPF motif domain-containing protein 1</fullName>
    </recommendedName>
</protein>
<comment type="similarity">
    <text evidence="2">Belongs to the polycystin family.</text>
</comment>
<dbReference type="EMBL" id="LSYS01004200">
    <property type="protein sequence ID" value="OPJ80689.1"/>
    <property type="molecule type" value="Genomic_DNA"/>
</dbReference>
<keyword evidence="6 8" id="KW-1133">Transmembrane helix</keyword>
<feature type="transmembrane region" description="Helical" evidence="8">
    <location>
        <begin position="50"/>
        <end position="67"/>
    </location>
</feature>
<dbReference type="InterPro" id="IPR042426">
    <property type="entry name" value="CDPF1"/>
</dbReference>
<evidence type="ECO:0000256" key="2">
    <source>
        <dbReference type="ARBA" id="ARBA00007200"/>
    </source>
</evidence>
<keyword evidence="11" id="KW-0675">Receptor</keyword>
<evidence type="ECO:0000256" key="5">
    <source>
        <dbReference type="ARBA" id="ARBA00022692"/>
    </source>
</evidence>
<evidence type="ECO:0000256" key="1">
    <source>
        <dbReference type="ARBA" id="ARBA00004141"/>
    </source>
</evidence>
<dbReference type="InterPro" id="IPR018785">
    <property type="entry name" value="CDPF1_dom"/>
</dbReference>